<reference evidence="20 22" key="2">
    <citation type="journal article" date="2013" name="Nature">
        <title>Insights into bilaterian evolution from three spiralian genomes.</title>
        <authorList>
            <person name="Simakov O."/>
            <person name="Marletaz F."/>
            <person name="Cho S.J."/>
            <person name="Edsinger-Gonzales E."/>
            <person name="Havlak P."/>
            <person name="Hellsten U."/>
            <person name="Kuo D.H."/>
            <person name="Larsson T."/>
            <person name="Lv J."/>
            <person name="Arendt D."/>
            <person name="Savage R."/>
            <person name="Osoegawa K."/>
            <person name="de Jong P."/>
            <person name="Grimwood J."/>
            <person name="Chapman J.A."/>
            <person name="Shapiro H."/>
            <person name="Aerts A."/>
            <person name="Otillar R.P."/>
            <person name="Terry A.Y."/>
            <person name="Boore J.L."/>
            <person name="Grigoriev I.V."/>
            <person name="Lindberg D.R."/>
            <person name="Seaver E.C."/>
            <person name="Weisblat D.A."/>
            <person name="Putnam N.H."/>
            <person name="Rokhsar D.S."/>
        </authorList>
    </citation>
    <scope>NUCLEOTIDE SEQUENCE</scope>
    <source>
        <strain evidence="20 22">I ESC-2004</strain>
    </source>
</reference>
<evidence type="ECO:0000256" key="12">
    <source>
        <dbReference type="ARBA" id="ARBA00023033"/>
    </source>
</evidence>
<evidence type="ECO:0000256" key="13">
    <source>
        <dbReference type="ARBA" id="ARBA00023038"/>
    </source>
</evidence>
<dbReference type="InterPro" id="IPR036188">
    <property type="entry name" value="FAD/NAD-bd_sf"/>
</dbReference>
<dbReference type="Gene3D" id="1.10.418.10">
    <property type="entry name" value="Calponin-like domain"/>
    <property type="match status" value="1"/>
</dbReference>
<dbReference type="AlphaFoldDB" id="R7TB09"/>
<dbReference type="Pfam" id="PF25413">
    <property type="entry name" value="Rossman_Mical"/>
    <property type="match status" value="1"/>
</dbReference>
<dbReference type="GO" id="GO:0003779">
    <property type="term" value="F:actin binding"/>
    <property type="evidence" value="ECO:0007669"/>
    <property type="project" value="UniProtKB-KW"/>
</dbReference>
<evidence type="ECO:0000256" key="16">
    <source>
        <dbReference type="PROSITE-ProRule" id="PRU00125"/>
    </source>
</evidence>
<feature type="compositionally biased region" description="Acidic residues" evidence="17">
    <location>
        <begin position="703"/>
        <end position="714"/>
    </location>
</feature>
<dbReference type="Gene3D" id="2.10.110.10">
    <property type="entry name" value="Cysteine Rich Protein"/>
    <property type="match status" value="1"/>
</dbReference>
<evidence type="ECO:0000256" key="6">
    <source>
        <dbReference type="ARBA" id="ARBA00022630"/>
    </source>
</evidence>
<dbReference type="PROSITE" id="PS00478">
    <property type="entry name" value="LIM_DOMAIN_1"/>
    <property type="match status" value="1"/>
</dbReference>
<evidence type="ECO:0000256" key="9">
    <source>
        <dbReference type="ARBA" id="ARBA00022833"/>
    </source>
</evidence>
<proteinExistence type="inferred from homology"/>
<dbReference type="EMBL" id="AMQN01003500">
    <property type="status" value="NOT_ANNOTATED_CDS"/>
    <property type="molecule type" value="Genomic_DNA"/>
</dbReference>
<dbReference type="EC" id="1.14.13.225" evidence="4"/>
<feature type="compositionally biased region" description="Polar residues" evidence="17">
    <location>
        <begin position="467"/>
        <end position="478"/>
    </location>
</feature>
<dbReference type="InterPro" id="IPR036872">
    <property type="entry name" value="CH_dom_sf"/>
</dbReference>
<gene>
    <name evidence="20" type="ORF">CAPTEDRAFT_228861</name>
</gene>
<evidence type="ECO:0000313" key="20">
    <source>
        <dbReference type="EMBL" id="ELT88179.1"/>
    </source>
</evidence>
<evidence type="ECO:0000256" key="1">
    <source>
        <dbReference type="ARBA" id="ARBA00001974"/>
    </source>
</evidence>
<evidence type="ECO:0000313" key="22">
    <source>
        <dbReference type="Proteomes" id="UP000014760"/>
    </source>
</evidence>
<evidence type="ECO:0000256" key="7">
    <source>
        <dbReference type="ARBA" id="ARBA00022723"/>
    </source>
</evidence>
<name>R7TB09_CAPTE</name>
<dbReference type="GO" id="GO:0120501">
    <property type="term" value="F:F-actin monooxygenase activity"/>
    <property type="evidence" value="ECO:0007669"/>
    <property type="project" value="UniProtKB-EC"/>
</dbReference>
<evidence type="ECO:0000256" key="5">
    <source>
        <dbReference type="ARBA" id="ARBA00022490"/>
    </source>
</evidence>
<keyword evidence="9 16" id="KW-0862">Zinc</keyword>
<feature type="compositionally biased region" description="Basic and acidic residues" evidence="17">
    <location>
        <begin position="554"/>
        <end position="563"/>
    </location>
</feature>
<evidence type="ECO:0000256" key="15">
    <source>
        <dbReference type="ARBA" id="ARBA00049522"/>
    </source>
</evidence>
<evidence type="ECO:0000259" key="19">
    <source>
        <dbReference type="PROSITE" id="PS50023"/>
    </source>
</evidence>
<dbReference type="OrthoDB" id="20799at2759"/>
<feature type="region of interest" description="Disordered" evidence="17">
    <location>
        <begin position="954"/>
        <end position="987"/>
    </location>
</feature>
<keyword evidence="7 16" id="KW-0479">Metal-binding</keyword>
<accession>R7TB09</accession>
<protein>
    <recommendedName>
        <fullName evidence="4">F-actin monooxygenase</fullName>
        <ecNumber evidence="4">1.14.13.225</ecNumber>
    </recommendedName>
</protein>
<dbReference type="SUPFAM" id="SSF47576">
    <property type="entry name" value="Calponin-homology domain, CH-domain"/>
    <property type="match status" value="1"/>
</dbReference>
<dbReference type="InterPro" id="IPR001781">
    <property type="entry name" value="Znf_LIM"/>
</dbReference>
<dbReference type="GO" id="GO:0046872">
    <property type="term" value="F:metal ion binding"/>
    <property type="evidence" value="ECO:0007669"/>
    <property type="project" value="UniProtKB-KW"/>
</dbReference>
<feature type="region of interest" description="Disordered" evidence="17">
    <location>
        <begin position="682"/>
        <end position="716"/>
    </location>
</feature>
<dbReference type="Pfam" id="PF12130">
    <property type="entry name" value="bMERB_dom"/>
    <property type="match status" value="1"/>
</dbReference>
<dbReference type="STRING" id="283909.R7TB09"/>
<evidence type="ECO:0000259" key="18">
    <source>
        <dbReference type="PROSITE" id="PS50021"/>
    </source>
</evidence>
<dbReference type="EnsemblMetazoa" id="CapteT228861">
    <property type="protein sequence ID" value="CapteP228861"/>
    <property type="gene ID" value="CapteG228861"/>
</dbReference>
<feature type="region of interest" description="Disordered" evidence="17">
    <location>
        <begin position="460"/>
        <end position="486"/>
    </location>
</feature>
<keyword evidence="5" id="KW-0963">Cytoplasm</keyword>
<feature type="domain" description="LIM zinc-binding" evidence="19">
    <location>
        <begin position="849"/>
        <end position="915"/>
    </location>
</feature>
<dbReference type="Gene3D" id="3.50.50.60">
    <property type="entry name" value="FAD/NAD(P)-binding domain"/>
    <property type="match status" value="1"/>
</dbReference>
<evidence type="ECO:0000256" key="17">
    <source>
        <dbReference type="SAM" id="MobiDB-lite"/>
    </source>
</evidence>
<dbReference type="PROSITE" id="PS50023">
    <property type="entry name" value="LIM_DOMAIN_2"/>
    <property type="match status" value="1"/>
</dbReference>
<dbReference type="PROSITE" id="PS50021">
    <property type="entry name" value="CH"/>
    <property type="match status" value="1"/>
</dbReference>
<comment type="catalytic activity">
    <reaction evidence="15">
        <text>L-methionyl-[F-actin] + NADPH + O2 + H(+) = L-methionyl-(R)-S-oxide-[F-actin] + NADP(+) + H2O</text>
        <dbReference type="Rhea" id="RHEA:51308"/>
        <dbReference type="Rhea" id="RHEA-COMP:12953"/>
        <dbReference type="Rhea" id="RHEA-COMP:12956"/>
        <dbReference type="ChEBI" id="CHEBI:15377"/>
        <dbReference type="ChEBI" id="CHEBI:15378"/>
        <dbReference type="ChEBI" id="CHEBI:15379"/>
        <dbReference type="ChEBI" id="CHEBI:16044"/>
        <dbReference type="ChEBI" id="CHEBI:45764"/>
        <dbReference type="ChEBI" id="CHEBI:57783"/>
        <dbReference type="ChEBI" id="CHEBI:58349"/>
        <dbReference type="EC" id="1.14.13.225"/>
    </reaction>
</comment>
<evidence type="ECO:0000256" key="2">
    <source>
        <dbReference type="ARBA" id="ARBA00004496"/>
    </source>
</evidence>
<reference evidence="22" key="1">
    <citation type="submission" date="2012-12" db="EMBL/GenBank/DDBJ databases">
        <authorList>
            <person name="Hellsten U."/>
            <person name="Grimwood J."/>
            <person name="Chapman J.A."/>
            <person name="Shapiro H."/>
            <person name="Aerts A."/>
            <person name="Otillar R.P."/>
            <person name="Terry A.Y."/>
            <person name="Boore J.L."/>
            <person name="Simakov O."/>
            <person name="Marletaz F."/>
            <person name="Cho S.-J."/>
            <person name="Edsinger-Gonzales E."/>
            <person name="Havlak P."/>
            <person name="Kuo D.-H."/>
            <person name="Larsson T."/>
            <person name="Lv J."/>
            <person name="Arendt D."/>
            <person name="Savage R."/>
            <person name="Osoegawa K."/>
            <person name="de Jong P."/>
            <person name="Lindberg D.R."/>
            <person name="Seaver E.C."/>
            <person name="Weisblat D.A."/>
            <person name="Putnam N.H."/>
            <person name="Grigoriev I.V."/>
            <person name="Rokhsar D.S."/>
        </authorList>
    </citation>
    <scope>NUCLEOTIDE SEQUENCE</scope>
    <source>
        <strain evidence="22">I ESC-2004</strain>
    </source>
</reference>
<dbReference type="InterPro" id="IPR001715">
    <property type="entry name" value="CH_dom"/>
</dbReference>
<dbReference type="InterPro" id="IPR050540">
    <property type="entry name" value="F-actin_Monoox_Mical"/>
</dbReference>
<keyword evidence="8" id="KW-0274">FAD</keyword>
<keyword evidence="10" id="KW-0521">NADP</keyword>
<evidence type="ECO:0000256" key="14">
    <source>
        <dbReference type="ARBA" id="ARBA00023203"/>
    </source>
</evidence>
<evidence type="ECO:0000256" key="3">
    <source>
        <dbReference type="ARBA" id="ARBA00008223"/>
    </source>
</evidence>
<dbReference type="OMA" id="DWFQLIH"/>
<dbReference type="InterPro" id="IPR057494">
    <property type="entry name" value="Rossman_Mical"/>
</dbReference>
<dbReference type="EMBL" id="KB311953">
    <property type="protein sequence ID" value="ELT88179.1"/>
    <property type="molecule type" value="Genomic_DNA"/>
</dbReference>
<dbReference type="SMART" id="SM00033">
    <property type="entry name" value="CH"/>
    <property type="match status" value="1"/>
</dbReference>
<evidence type="ECO:0000256" key="10">
    <source>
        <dbReference type="ARBA" id="ARBA00022857"/>
    </source>
</evidence>
<reference evidence="21" key="3">
    <citation type="submission" date="2015-06" db="UniProtKB">
        <authorList>
            <consortium name="EnsemblMetazoa"/>
        </authorList>
    </citation>
    <scope>IDENTIFICATION</scope>
</reference>
<dbReference type="GO" id="GO:0005737">
    <property type="term" value="C:cytoplasm"/>
    <property type="evidence" value="ECO:0007669"/>
    <property type="project" value="UniProtKB-SubCell"/>
</dbReference>
<organism evidence="20">
    <name type="scientific">Capitella teleta</name>
    <name type="common">Polychaete worm</name>
    <dbReference type="NCBI Taxonomy" id="283909"/>
    <lineage>
        <taxon>Eukaryota</taxon>
        <taxon>Metazoa</taxon>
        <taxon>Spiralia</taxon>
        <taxon>Lophotrochozoa</taxon>
        <taxon>Annelida</taxon>
        <taxon>Polychaeta</taxon>
        <taxon>Sedentaria</taxon>
        <taxon>Scolecida</taxon>
        <taxon>Capitellidae</taxon>
        <taxon>Capitella</taxon>
    </lineage>
</organism>
<dbReference type="SMART" id="SM00132">
    <property type="entry name" value="LIM"/>
    <property type="match status" value="1"/>
</dbReference>
<comment type="subcellular location">
    <subcellularLocation>
        <location evidence="2">Cytoplasm</location>
    </subcellularLocation>
</comment>
<feature type="compositionally biased region" description="Acidic residues" evidence="17">
    <location>
        <begin position="956"/>
        <end position="969"/>
    </location>
</feature>
<dbReference type="PANTHER" id="PTHR23167">
    <property type="entry name" value="CALPONIN HOMOLOGY DOMAIN-CONTAINING PROTEIN DDB_G0272472-RELATED"/>
    <property type="match status" value="1"/>
</dbReference>
<dbReference type="PANTHER" id="PTHR23167:SF54">
    <property type="entry name" value="[F-ACTIN]-MONOOXYGENASE MICAL"/>
    <property type="match status" value="1"/>
</dbReference>
<keyword evidence="6" id="KW-0285">Flavoprotein</keyword>
<keyword evidence="22" id="KW-1185">Reference proteome</keyword>
<feature type="compositionally biased region" description="Basic and acidic residues" evidence="17">
    <location>
        <begin position="682"/>
        <end position="702"/>
    </location>
</feature>
<dbReference type="Pfam" id="PF00307">
    <property type="entry name" value="CH"/>
    <property type="match status" value="1"/>
</dbReference>
<keyword evidence="11" id="KW-0560">Oxidoreductase</keyword>
<keyword evidence="12" id="KW-0503">Monooxygenase</keyword>
<dbReference type="Proteomes" id="UP000014760">
    <property type="component" value="Unassembled WGS sequence"/>
</dbReference>
<dbReference type="SMART" id="SM01203">
    <property type="entry name" value="DUF3585"/>
    <property type="match status" value="1"/>
</dbReference>
<evidence type="ECO:0000313" key="21">
    <source>
        <dbReference type="EnsemblMetazoa" id="CapteP228861"/>
    </source>
</evidence>
<dbReference type="HOGENOM" id="CLU_279025_0_0_1"/>
<dbReference type="InterPro" id="IPR022735">
    <property type="entry name" value="bMERB_dom"/>
</dbReference>
<evidence type="ECO:0000256" key="8">
    <source>
        <dbReference type="ARBA" id="ARBA00022827"/>
    </source>
</evidence>
<evidence type="ECO:0000256" key="11">
    <source>
        <dbReference type="ARBA" id="ARBA00023002"/>
    </source>
</evidence>
<feature type="region of interest" description="Disordered" evidence="17">
    <location>
        <begin position="554"/>
        <end position="574"/>
    </location>
</feature>
<feature type="compositionally biased region" description="Pro residues" evidence="17">
    <location>
        <begin position="815"/>
        <end position="824"/>
    </location>
</feature>
<comment type="similarity">
    <text evidence="3">Belongs to the Mical family.</text>
</comment>
<feature type="region of interest" description="Disordered" evidence="17">
    <location>
        <begin position="809"/>
        <end position="839"/>
    </location>
</feature>
<feature type="domain" description="Calponin-homology (CH)" evidence="18">
    <location>
        <begin position="348"/>
        <end position="452"/>
    </location>
</feature>
<evidence type="ECO:0000256" key="4">
    <source>
        <dbReference type="ARBA" id="ARBA00012709"/>
    </source>
</evidence>
<keyword evidence="13 16" id="KW-0440">LIM domain</keyword>
<comment type="cofactor">
    <cofactor evidence="1">
        <name>FAD</name>
        <dbReference type="ChEBI" id="CHEBI:57692"/>
    </cofactor>
</comment>
<keyword evidence="14" id="KW-0009">Actin-binding</keyword>
<sequence>MMEPNPQTGRGWHVVVEPENHFVNSLDFDVIIGADGKRNSLPGYTRKCFRGKLAIAITLNLVNKRSKEENRVSEIGGLFYVFAQEFFNKLKDQASIDLENIVYYRDETHYFVMTAKKKCLLDKGVLREVTASECEDLSDSAALLSKENLNREMLRSFAVEAADLATDKKLPHLEVEKNHYGEDDVAIFDFTAMHQAEQSCIARERHGKTLLTCIVGDTLIEPFWPTGSGCARGFLSVFDAAWLLRDWCNKSMTYLQAIECRENIYQLLSQTTPSSLSSKLNKYTINPVSRYGSGFTSNTRSLTSNHVQSLYVTKPLDSKPVFKRAETSAKRMQNGASKDSRFKSRNTTLDTSRLLKWFQCHLESFKDVVEVTDLNCSWRNGLALCSLVQLFRPHLIDVRKLNQTEVKANCQLGLSLVQKEFNVTSLLNADEMVKDDPKDRLLVLSYLVFLQEALDNEPLPKLRKMNQRSPKTSLSESSPKAEKSPLGLALSSVCKSLTMDRRKPEDLNTLTRSLTFGSMSLDRRVLPRAEMTKITSAVRRAYVARTLLRLKSKKDSKLSERKSPPVTSPIRKQKSISKKVIKKRLSWELEENPRIAKQLPETTTDPSWWTKSLKACRGIAKNQIETFNMDERPAVKLIPKNVKVSVIDRLPEDDGFMLRSRTLRACKGKAGAVIKKIESIDKEEKEEEKEKEKEEEKESREEESSDEENEEPVNYDDLTYCDTLQRSRKTPPSVAAQRPIRRTAAVRRKLSPIRSDGSPVASVDSRSYAINIPHSGDLEEPLEGSMYPTASLRACKGIAMGRIQAFQQAGTTPTSIPPKGPPPQMTRTPRKLPDLSPAQEKEDVAMVTDECCVCGEHLYLVERHTAHGYSFHRGCYKCSKCGTHLRAASSVVLNDPSGPVKFFCQRHAYEAGLMNVEWSQMSSAASDCDTSSSLDLEEFELTAEEMLQYMVAPGDSDAESDDDDDDDADGAVNTKGGEEGNEEEEEEEDVVLLNEASEQMILCEGIQRELNDVDDEGEELEDRGRCMERSLSKPSATDPKEGELMDEWVDVMQRKRELIQKEAQLMLQVRLLALRQRQMNVQRQLTSLAASEDFEKCIADLDTETDDLEKEMTGLLEQLADLHIYVSQSQT</sequence>